<dbReference type="Proteomes" id="UP001219934">
    <property type="component" value="Unassembled WGS sequence"/>
</dbReference>
<dbReference type="AlphaFoldDB" id="A0AAD6FNF7"/>
<comment type="caution">
    <text evidence="1">The sequence shown here is derived from an EMBL/GenBank/DDBJ whole genome shotgun (WGS) entry which is preliminary data.</text>
</comment>
<name>A0AAD6FNF7_9TELE</name>
<evidence type="ECO:0000313" key="1">
    <source>
        <dbReference type="EMBL" id="KAJ4941810.1"/>
    </source>
</evidence>
<reference evidence="1" key="1">
    <citation type="submission" date="2022-11" db="EMBL/GenBank/DDBJ databases">
        <title>Chromosome-level genome of Pogonophryne albipinna.</title>
        <authorList>
            <person name="Jo E."/>
        </authorList>
    </citation>
    <scope>NUCLEOTIDE SEQUENCE</scope>
    <source>
        <strain evidence="1">SGF0006</strain>
        <tissue evidence="1">Muscle</tissue>
    </source>
</reference>
<evidence type="ECO:0000313" key="2">
    <source>
        <dbReference type="Proteomes" id="UP001219934"/>
    </source>
</evidence>
<gene>
    <name evidence="1" type="ORF">JOQ06_011684</name>
</gene>
<protein>
    <submittedName>
        <fullName evidence="1">Uncharacterized protein</fullName>
    </submittedName>
</protein>
<keyword evidence="2" id="KW-1185">Reference proteome</keyword>
<dbReference type="EMBL" id="JAPTMU010000006">
    <property type="protein sequence ID" value="KAJ4941810.1"/>
    <property type="molecule type" value="Genomic_DNA"/>
</dbReference>
<organism evidence="1 2">
    <name type="scientific">Pogonophryne albipinna</name>
    <dbReference type="NCBI Taxonomy" id="1090488"/>
    <lineage>
        <taxon>Eukaryota</taxon>
        <taxon>Metazoa</taxon>
        <taxon>Chordata</taxon>
        <taxon>Craniata</taxon>
        <taxon>Vertebrata</taxon>
        <taxon>Euteleostomi</taxon>
        <taxon>Actinopterygii</taxon>
        <taxon>Neopterygii</taxon>
        <taxon>Teleostei</taxon>
        <taxon>Neoteleostei</taxon>
        <taxon>Acanthomorphata</taxon>
        <taxon>Eupercaria</taxon>
        <taxon>Perciformes</taxon>
        <taxon>Notothenioidei</taxon>
        <taxon>Pogonophryne</taxon>
    </lineage>
</organism>
<sequence>MIDMFDRPGKASAEVAYAGTNMYADGFKNGKHILKIGATASAGLGHAQLNGAFFTLRPKGPLPAVVSRGIASAEAFAILELGSASKLTPVSVLVTFVTQDNFARGANGDICHWELEDESGGTLSAGLVHVRVKNGNVGAEVKGPNIGTGAVSSAKGDAVFVNGEVASYSVTAGKVKAEAKLPSASAAAMCSEKGNGVLDKAELVSVSASAGPVKAKLGLSLDHI</sequence>
<proteinExistence type="predicted"/>
<accession>A0AAD6FNF7</accession>